<comment type="catalytic activity">
    <reaction evidence="1">
        <text>3-hydroxy-2-methylpropanoyl-CoA + H2O = 3-hydroxy-2-methylpropanoate + CoA + H(+)</text>
        <dbReference type="Rhea" id="RHEA:20888"/>
        <dbReference type="ChEBI" id="CHEBI:11805"/>
        <dbReference type="ChEBI" id="CHEBI:15377"/>
        <dbReference type="ChEBI" id="CHEBI:15378"/>
        <dbReference type="ChEBI" id="CHEBI:57287"/>
        <dbReference type="ChEBI" id="CHEBI:57340"/>
        <dbReference type="EC" id="3.1.2.4"/>
    </reaction>
</comment>
<evidence type="ECO:0000256" key="2">
    <source>
        <dbReference type="ARBA" id="ARBA00011915"/>
    </source>
</evidence>
<dbReference type="AlphaFoldDB" id="A0A172QS86"/>
<dbReference type="GO" id="GO:0003860">
    <property type="term" value="F:3-hydroxyisobutyryl-CoA hydrolase activity"/>
    <property type="evidence" value="ECO:0007669"/>
    <property type="project" value="UniProtKB-EC"/>
</dbReference>
<evidence type="ECO:0000256" key="1">
    <source>
        <dbReference type="ARBA" id="ARBA00001709"/>
    </source>
</evidence>
<evidence type="ECO:0000313" key="5">
    <source>
        <dbReference type="EMBL" id="ANE03555.1"/>
    </source>
</evidence>
<dbReference type="OrthoDB" id="9790967at2"/>
<dbReference type="PANTHER" id="PTHR43176">
    <property type="entry name" value="3-HYDROXYISOBUTYRYL-COA HYDROLASE-RELATED"/>
    <property type="match status" value="1"/>
</dbReference>
<protein>
    <recommendedName>
        <fullName evidence="2">3-hydroxyisobutyryl-CoA hydrolase</fullName>
        <ecNumber evidence="2">3.1.2.4</ecNumber>
    </recommendedName>
</protein>
<proteinExistence type="predicted"/>
<dbReference type="Gene3D" id="3.90.226.10">
    <property type="entry name" value="2-enoyl-CoA Hydratase, Chain A, domain 1"/>
    <property type="match status" value="1"/>
</dbReference>
<dbReference type="CDD" id="cd06558">
    <property type="entry name" value="crotonase-like"/>
    <property type="match status" value="1"/>
</dbReference>
<dbReference type="KEGG" id="ccjz:ccrud_04545"/>
<evidence type="ECO:0000259" key="4">
    <source>
        <dbReference type="Pfam" id="PF16113"/>
    </source>
</evidence>
<dbReference type="InterPro" id="IPR032259">
    <property type="entry name" value="HIBYL-CoA-H"/>
</dbReference>
<gene>
    <name evidence="5" type="ORF">ccrud_04545</name>
</gene>
<dbReference type="RefSeq" id="WP_066565055.1">
    <property type="nucleotide sequence ID" value="NZ_CP015622.1"/>
</dbReference>
<name>A0A172QS86_9CORY</name>
<dbReference type="GO" id="GO:0006574">
    <property type="term" value="P:L-valine catabolic process"/>
    <property type="evidence" value="ECO:0007669"/>
    <property type="project" value="TreeGrafter"/>
</dbReference>
<keyword evidence="3 5" id="KW-0378">Hydrolase</keyword>
<dbReference type="Pfam" id="PF16113">
    <property type="entry name" value="ECH_2"/>
    <property type="match status" value="1"/>
</dbReference>
<organism evidence="5 6">
    <name type="scientific">Corynebacterium crudilactis</name>
    <dbReference type="NCBI Taxonomy" id="1652495"/>
    <lineage>
        <taxon>Bacteria</taxon>
        <taxon>Bacillati</taxon>
        <taxon>Actinomycetota</taxon>
        <taxon>Actinomycetes</taxon>
        <taxon>Mycobacteriales</taxon>
        <taxon>Corynebacteriaceae</taxon>
        <taxon>Corynebacterium</taxon>
    </lineage>
</organism>
<keyword evidence="6" id="KW-1185">Reference proteome</keyword>
<sequence length="340" mass="37014">MSHVVNTFIQHSTGVVELNRPKALNSLNQEMIDIVRAALDSWIDDDRVEQVLIYSTSDRGFCAGGDVRAVRESVLAGDVAAGDRYFTEEFEMNDALGNYPKPIISVINGVVMGGGLGISMHGSHRVITEKAFASMPEMAIGYVPDVGFTYFGQRASSLAIATFLAVTGWRMSPADMLWAGVATHVIDSENLEDFTAEILNGTLAAALEKFATQPTSSSELAGLASQIEETFGHSSWELIDASLRSHPDTSFVSKTRELMFLAAPASVVATVELMHSNSEATTLREGLDNELVMSLYMIRQPDFAEGVRAVLVDKDRQASFSPATFEEVDESRYAALLRRS</sequence>
<dbReference type="NCBIfam" id="NF004127">
    <property type="entry name" value="PRK05617.1"/>
    <property type="match status" value="1"/>
</dbReference>
<dbReference type="STRING" id="1652495.ccrud_04545"/>
<dbReference type="EC" id="3.1.2.4" evidence="2"/>
<accession>A0A172QS86</accession>
<dbReference type="SUPFAM" id="SSF52096">
    <property type="entry name" value="ClpP/crotonase"/>
    <property type="match status" value="1"/>
</dbReference>
<dbReference type="PANTHER" id="PTHR43176:SF3">
    <property type="entry name" value="3-HYDROXYISOBUTYRYL-COA HYDROLASE, MITOCHONDRIAL"/>
    <property type="match status" value="1"/>
</dbReference>
<dbReference type="InterPro" id="IPR045004">
    <property type="entry name" value="ECH_dom"/>
</dbReference>
<dbReference type="InterPro" id="IPR029045">
    <property type="entry name" value="ClpP/crotonase-like_dom_sf"/>
</dbReference>
<dbReference type="Proteomes" id="UP000076929">
    <property type="component" value="Chromosome"/>
</dbReference>
<feature type="domain" description="Enoyl-CoA hydratase/isomerase" evidence="4">
    <location>
        <begin position="14"/>
        <end position="335"/>
    </location>
</feature>
<evidence type="ECO:0000313" key="6">
    <source>
        <dbReference type="Proteomes" id="UP000076929"/>
    </source>
</evidence>
<reference evidence="5 6" key="1">
    <citation type="submission" date="2016-05" db="EMBL/GenBank/DDBJ databases">
        <title>Complete genome sequence of Corynebacterium crudilactis, a new Corynebacterium species isolated from raw cow's milk.</title>
        <authorList>
            <person name="Christian R."/>
            <person name="Zimmermann J."/>
            <person name="Lipski A."/>
            <person name="Kalinowski J."/>
        </authorList>
    </citation>
    <scope>NUCLEOTIDE SEQUENCE [LARGE SCALE GENOMIC DNA]</scope>
    <source>
        <strain evidence="5 6">JZ16</strain>
    </source>
</reference>
<dbReference type="EMBL" id="CP015622">
    <property type="protein sequence ID" value="ANE03555.1"/>
    <property type="molecule type" value="Genomic_DNA"/>
</dbReference>
<evidence type="ECO:0000256" key="3">
    <source>
        <dbReference type="ARBA" id="ARBA00022801"/>
    </source>
</evidence>